<keyword evidence="1" id="KW-0808">Transferase</keyword>
<dbReference type="SUPFAM" id="SSF52058">
    <property type="entry name" value="L domain-like"/>
    <property type="match status" value="1"/>
</dbReference>
<keyword evidence="1" id="KW-0723">Serine/threonine-protein kinase</keyword>
<organism evidence="1 2">
    <name type="scientific">Lupinus albus</name>
    <name type="common">White lupine</name>
    <name type="synonym">Lupinus termis</name>
    <dbReference type="NCBI Taxonomy" id="3870"/>
    <lineage>
        <taxon>Eukaryota</taxon>
        <taxon>Viridiplantae</taxon>
        <taxon>Streptophyta</taxon>
        <taxon>Embryophyta</taxon>
        <taxon>Tracheophyta</taxon>
        <taxon>Spermatophyta</taxon>
        <taxon>Magnoliopsida</taxon>
        <taxon>eudicotyledons</taxon>
        <taxon>Gunneridae</taxon>
        <taxon>Pentapetalae</taxon>
        <taxon>rosids</taxon>
        <taxon>fabids</taxon>
        <taxon>Fabales</taxon>
        <taxon>Fabaceae</taxon>
        <taxon>Papilionoideae</taxon>
        <taxon>50 kb inversion clade</taxon>
        <taxon>genistoids sensu lato</taxon>
        <taxon>core genistoids</taxon>
        <taxon>Genisteae</taxon>
        <taxon>Lupinus</taxon>
    </lineage>
</organism>
<evidence type="ECO:0000313" key="2">
    <source>
        <dbReference type="Proteomes" id="UP000447434"/>
    </source>
</evidence>
<keyword evidence="2" id="KW-1185">Reference proteome</keyword>
<name>A0A6A4NQ86_LUPAL</name>
<proteinExistence type="predicted"/>
<dbReference type="InterPro" id="IPR001611">
    <property type="entry name" value="Leu-rich_rpt"/>
</dbReference>
<dbReference type="Proteomes" id="UP000447434">
    <property type="component" value="Chromosome 18"/>
</dbReference>
<dbReference type="Gene3D" id="3.80.10.10">
    <property type="entry name" value="Ribonuclease Inhibitor"/>
    <property type="match status" value="1"/>
</dbReference>
<dbReference type="InterPro" id="IPR032675">
    <property type="entry name" value="LRR_dom_sf"/>
</dbReference>
<protein>
    <submittedName>
        <fullName evidence="1">Putative non-specific serine/threonine protein kinase</fullName>
    </submittedName>
</protein>
<dbReference type="EMBL" id="WOCE01000018">
    <property type="protein sequence ID" value="KAE9594323.1"/>
    <property type="molecule type" value="Genomic_DNA"/>
</dbReference>
<accession>A0A6A4NQ86</accession>
<keyword evidence="1" id="KW-0418">Kinase</keyword>
<dbReference type="Pfam" id="PF00560">
    <property type="entry name" value="LRR_1"/>
    <property type="match status" value="1"/>
</dbReference>
<reference evidence="2" key="1">
    <citation type="journal article" date="2020" name="Nat. Commun.">
        <title>Genome sequence of the cluster root forming white lupin.</title>
        <authorList>
            <person name="Hufnagel B."/>
            <person name="Marques A."/>
            <person name="Soriano A."/>
            <person name="Marques L."/>
            <person name="Divol F."/>
            <person name="Doumas P."/>
            <person name="Sallet E."/>
            <person name="Mancinotti D."/>
            <person name="Carrere S."/>
            <person name="Marande W."/>
            <person name="Arribat S."/>
            <person name="Keller J."/>
            <person name="Huneau C."/>
            <person name="Blein T."/>
            <person name="Aime D."/>
            <person name="Laguerre M."/>
            <person name="Taylor J."/>
            <person name="Schubert V."/>
            <person name="Nelson M."/>
            <person name="Geu-Flores F."/>
            <person name="Crespi M."/>
            <person name="Gallardo-Guerrero K."/>
            <person name="Delaux P.-M."/>
            <person name="Salse J."/>
            <person name="Berges H."/>
            <person name="Guyot R."/>
            <person name="Gouzy J."/>
            <person name="Peret B."/>
        </authorList>
    </citation>
    <scope>NUCLEOTIDE SEQUENCE [LARGE SCALE GENOMIC DNA]</scope>
    <source>
        <strain evidence="2">cv. Amiga</strain>
    </source>
</reference>
<gene>
    <name evidence="1" type="ORF">Lalb_Chr18g0052601</name>
</gene>
<dbReference type="GO" id="GO:0004674">
    <property type="term" value="F:protein serine/threonine kinase activity"/>
    <property type="evidence" value="ECO:0007669"/>
    <property type="project" value="UniProtKB-KW"/>
</dbReference>
<sequence length="55" mass="5759">MPCFSGGLVKNKLSGQIPQLVANLTGLSFLDLSFNNLSGHSPKILAKGQVSSLMV</sequence>
<evidence type="ECO:0000313" key="1">
    <source>
        <dbReference type="EMBL" id="KAE9594323.1"/>
    </source>
</evidence>
<comment type="caution">
    <text evidence="1">The sequence shown here is derived from an EMBL/GenBank/DDBJ whole genome shotgun (WGS) entry which is preliminary data.</text>
</comment>
<dbReference type="AlphaFoldDB" id="A0A6A4NQ86"/>